<feature type="transmembrane region" description="Helical" evidence="1">
    <location>
        <begin position="562"/>
        <end position="585"/>
    </location>
</feature>
<feature type="transmembrane region" description="Helical" evidence="1">
    <location>
        <begin position="356"/>
        <end position="376"/>
    </location>
</feature>
<feature type="transmembrane region" description="Helical" evidence="1">
    <location>
        <begin position="253"/>
        <end position="273"/>
    </location>
</feature>
<feature type="transmembrane region" description="Helical" evidence="1">
    <location>
        <begin position="181"/>
        <end position="204"/>
    </location>
</feature>
<feature type="transmembrane region" description="Helical" evidence="1">
    <location>
        <begin position="16"/>
        <end position="37"/>
    </location>
</feature>
<reference evidence="2 3" key="1">
    <citation type="submission" date="2014-11" db="EMBL/GenBank/DDBJ databases">
        <title>Genetic blueprint of the zoonotic pathogen Toxocara canis.</title>
        <authorList>
            <person name="Zhu X.-Q."/>
            <person name="Korhonen P.K."/>
            <person name="Cai H."/>
            <person name="Young N.D."/>
            <person name="Nejsum P."/>
            <person name="von Samson-Himmelstjerna G."/>
            <person name="Boag P.R."/>
            <person name="Tan P."/>
            <person name="Li Q."/>
            <person name="Min J."/>
            <person name="Yang Y."/>
            <person name="Wang X."/>
            <person name="Fang X."/>
            <person name="Hall R.S."/>
            <person name="Hofmann A."/>
            <person name="Sternberg P.W."/>
            <person name="Jex A.R."/>
            <person name="Gasser R.B."/>
        </authorList>
    </citation>
    <scope>NUCLEOTIDE SEQUENCE [LARGE SCALE GENOMIC DNA]</scope>
    <source>
        <strain evidence="2">PN_DK_2014</strain>
    </source>
</reference>
<protein>
    <submittedName>
        <fullName evidence="2">Uncharacterized protein R07B1.9</fullName>
    </submittedName>
</protein>
<dbReference type="OrthoDB" id="5806414at2759"/>
<feature type="transmembrane region" description="Helical" evidence="1">
    <location>
        <begin position="457"/>
        <end position="485"/>
    </location>
</feature>
<comment type="caution">
    <text evidence="2">The sequence shown here is derived from an EMBL/GenBank/DDBJ whole genome shotgun (WGS) entry which is preliminary data.</text>
</comment>
<dbReference type="Proteomes" id="UP000031036">
    <property type="component" value="Unassembled WGS sequence"/>
</dbReference>
<feature type="transmembrane region" description="Helical" evidence="1">
    <location>
        <begin position="382"/>
        <end position="403"/>
    </location>
</feature>
<feature type="transmembrane region" description="Helical" evidence="1">
    <location>
        <begin position="415"/>
        <end position="437"/>
    </location>
</feature>
<feature type="transmembrane region" description="Helical" evidence="1">
    <location>
        <begin position="216"/>
        <end position="241"/>
    </location>
</feature>
<name>A0A0B2UYK7_TOXCA</name>
<feature type="transmembrane region" description="Helical" evidence="1">
    <location>
        <begin position="610"/>
        <end position="637"/>
    </location>
</feature>
<feature type="transmembrane region" description="Helical" evidence="1">
    <location>
        <begin position="497"/>
        <end position="521"/>
    </location>
</feature>
<keyword evidence="3" id="KW-1185">Reference proteome</keyword>
<keyword evidence="1" id="KW-0812">Transmembrane</keyword>
<dbReference type="AlphaFoldDB" id="A0A0B2UYK7"/>
<feature type="transmembrane region" description="Helical" evidence="1">
    <location>
        <begin position="311"/>
        <end position="335"/>
    </location>
</feature>
<dbReference type="STRING" id="6265.A0A0B2UYK7"/>
<evidence type="ECO:0000256" key="1">
    <source>
        <dbReference type="SAM" id="Phobius"/>
    </source>
</evidence>
<sequence>MAGRGAYTCQIQGCNVFLIFLGLVAVGLAGSQFSYVVALQNYKNIDLRILNWIYVLAGLIGMYSLPKNYGSVVAKTLYCVSIVIGIATAIFYGFTTYRVVESYRILNRLNNTPSAIELYGGDTSNYVGKIVISAIMIAVPALAALTAMIAAILLDMVVFVTQPMWSIQSEEQERIVRSSRLQLNSLSTIKLLLALGTLGLAVFVEYEREKLDGIGNYIRVALAEISAMLAVASAVVDLFSVAAKQQTALNSKVAVALSIISAVWCLKTVDVGMDPFYYNDLKFFKTTGEDKNQVLVPGSGPHYVIAVSEGVLLGCFCLLYLLNVLTAIQAARCVLSGYIAANMKVSKGLVIESRCFGLLHVFWAACLMTLVVLGLLDLPWNGAYIGGDLLWMAVLFFSTGALGSTNLSLMTTTRFVLSVVSLAVAVEKMCVSINDLYQAATFPAYVNGIRQIYVGQVVLYAVQLGILTAEAVTSLATATIFGRIISTHYSTNTKNSTAISALFSFGVLFYGIVLVGCYVLFELGKWRYSEVPTEIYFYRLGNGPVAAAVFIVQLCCICSHRFLLSAAILQVIVGALALFVISYAMTNTYYLATMFSTAYAGFRGPYHETILIVSIVLSGASVLACAICAFCATLACLRASYILHHRATGSSTALVAPLEDNYDVQRIYTYSTTPQRQHPPMQQMEEQSVYWSTDENPYYYQTSKRYYGQPYYIESGFHGYALAHPHLNGSTNVGIDNFRQRHMNSSAAQTRIGHAFD</sequence>
<dbReference type="OMA" id="ELGKWRY"/>
<evidence type="ECO:0000313" key="2">
    <source>
        <dbReference type="EMBL" id="KHN74583.1"/>
    </source>
</evidence>
<keyword evidence="1" id="KW-1133">Transmembrane helix</keyword>
<evidence type="ECO:0000313" key="3">
    <source>
        <dbReference type="Proteomes" id="UP000031036"/>
    </source>
</evidence>
<feature type="transmembrane region" description="Helical" evidence="1">
    <location>
        <begin position="49"/>
        <end position="65"/>
    </location>
</feature>
<feature type="transmembrane region" description="Helical" evidence="1">
    <location>
        <begin position="130"/>
        <end position="160"/>
    </location>
</feature>
<proteinExistence type="predicted"/>
<keyword evidence="1" id="KW-0472">Membrane</keyword>
<organism evidence="2 3">
    <name type="scientific">Toxocara canis</name>
    <name type="common">Canine roundworm</name>
    <dbReference type="NCBI Taxonomy" id="6265"/>
    <lineage>
        <taxon>Eukaryota</taxon>
        <taxon>Metazoa</taxon>
        <taxon>Ecdysozoa</taxon>
        <taxon>Nematoda</taxon>
        <taxon>Chromadorea</taxon>
        <taxon>Rhabditida</taxon>
        <taxon>Spirurina</taxon>
        <taxon>Ascaridomorpha</taxon>
        <taxon>Ascaridoidea</taxon>
        <taxon>Toxocaridae</taxon>
        <taxon>Toxocara</taxon>
    </lineage>
</organism>
<dbReference type="EMBL" id="JPKZ01002896">
    <property type="protein sequence ID" value="KHN74583.1"/>
    <property type="molecule type" value="Genomic_DNA"/>
</dbReference>
<gene>
    <name evidence="2" type="primary">R07B1.9</name>
    <name evidence="2" type="ORF">Tcan_08778</name>
</gene>
<feature type="transmembrane region" description="Helical" evidence="1">
    <location>
        <begin position="536"/>
        <end position="555"/>
    </location>
</feature>
<accession>A0A0B2UYK7</accession>
<feature type="transmembrane region" description="Helical" evidence="1">
    <location>
        <begin position="77"/>
        <end position="94"/>
    </location>
</feature>